<keyword evidence="2" id="KW-1185">Reference proteome</keyword>
<gene>
    <name evidence="1" type="ORF">Poly51_53180</name>
</gene>
<reference evidence="1 2" key="1">
    <citation type="submission" date="2019-02" db="EMBL/GenBank/DDBJ databases">
        <title>Deep-cultivation of Planctomycetes and their phenomic and genomic characterization uncovers novel biology.</title>
        <authorList>
            <person name="Wiegand S."/>
            <person name="Jogler M."/>
            <person name="Boedeker C."/>
            <person name="Pinto D."/>
            <person name="Vollmers J."/>
            <person name="Rivas-Marin E."/>
            <person name="Kohn T."/>
            <person name="Peeters S.H."/>
            <person name="Heuer A."/>
            <person name="Rast P."/>
            <person name="Oberbeckmann S."/>
            <person name="Bunk B."/>
            <person name="Jeske O."/>
            <person name="Meyerdierks A."/>
            <person name="Storesund J.E."/>
            <person name="Kallscheuer N."/>
            <person name="Luecker S."/>
            <person name="Lage O.M."/>
            <person name="Pohl T."/>
            <person name="Merkel B.J."/>
            <person name="Hornburger P."/>
            <person name="Mueller R.-W."/>
            <person name="Bruemmer F."/>
            <person name="Labrenz M."/>
            <person name="Spormann A.M."/>
            <person name="Op Den Camp H."/>
            <person name="Overmann J."/>
            <person name="Amann R."/>
            <person name="Jetten M.S.M."/>
            <person name="Mascher T."/>
            <person name="Medema M.H."/>
            <person name="Devos D.P."/>
            <person name="Kaster A.-K."/>
            <person name="Ovreas L."/>
            <person name="Rohde M."/>
            <person name="Galperin M.Y."/>
            <person name="Jogler C."/>
        </authorList>
    </citation>
    <scope>NUCLEOTIDE SEQUENCE [LARGE SCALE GENOMIC DNA]</scope>
    <source>
        <strain evidence="1 2">Poly51</strain>
    </source>
</reference>
<protein>
    <submittedName>
        <fullName evidence="1">Uncharacterized protein</fullName>
    </submittedName>
</protein>
<accession>A0A5C6EFF3</accession>
<dbReference type="AlphaFoldDB" id="A0A5C6EFF3"/>
<organism evidence="1 2">
    <name type="scientific">Rubripirellula tenax</name>
    <dbReference type="NCBI Taxonomy" id="2528015"/>
    <lineage>
        <taxon>Bacteria</taxon>
        <taxon>Pseudomonadati</taxon>
        <taxon>Planctomycetota</taxon>
        <taxon>Planctomycetia</taxon>
        <taxon>Pirellulales</taxon>
        <taxon>Pirellulaceae</taxon>
        <taxon>Rubripirellula</taxon>
    </lineage>
</organism>
<proteinExistence type="predicted"/>
<comment type="caution">
    <text evidence="1">The sequence shown here is derived from an EMBL/GenBank/DDBJ whole genome shotgun (WGS) entry which is preliminary data.</text>
</comment>
<dbReference type="Proteomes" id="UP000318288">
    <property type="component" value="Unassembled WGS sequence"/>
</dbReference>
<sequence length="119" mass="14057">MICSGECRRRFLLMENPSPELALDFHNPWIRFWGAFQDVLSRGTADEINRPLVPILESVNGMHFVKEKSAKLPFFLFRWRFFFRVFASFYDEAPFGGYDKSCVMYRMFPLRRLGGMLSV</sequence>
<evidence type="ECO:0000313" key="1">
    <source>
        <dbReference type="EMBL" id="TWU47518.1"/>
    </source>
</evidence>
<evidence type="ECO:0000313" key="2">
    <source>
        <dbReference type="Proteomes" id="UP000318288"/>
    </source>
</evidence>
<name>A0A5C6EFF3_9BACT</name>
<dbReference type="EMBL" id="SJPW01000007">
    <property type="protein sequence ID" value="TWU47518.1"/>
    <property type="molecule type" value="Genomic_DNA"/>
</dbReference>